<dbReference type="InterPro" id="IPR015940">
    <property type="entry name" value="UBA"/>
</dbReference>
<name>A0AAV6M3F8_9ROSI</name>
<comment type="catalytic activity">
    <reaction evidence="17">
        <text>D-sedoheptulose 7-phosphate + D-glyceraldehyde 3-phosphate = aldehydo-D-ribose 5-phosphate + D-xylulose 5-phosphate</text>
        <dbReference type="Rhea" id="RHEA:10508"/>
        <dbReference type="ChEBI" id="CHEBI:57483"/>
        <dbReference type="ChEBI" id="CHEBI:57737"/>
        <dbReference type="ChEBI" id="CHEBI:58273"/>
        <dbReference type="ChEBI" id="CHEBI:59776"/>
        <dbReference type="EC" id="2.2.1.1"/>
    </reaction>
</comment>
<feature type="binding site" evidence="21">
    <location>
        <position position="519"/>
    </location>
    <ligand>
        <name>thiamine diphosphate</name>
        <dbReference type="ChEBI" id="CHEBI:58937"/>
    </ligand>
</feature>
<dbReference type="CDD" id="cd12122">
    <property type="entry name" value="AMPKA_C"/>
    <property type="match status" value="1"/>
</dbReference>
<feature type="binding site" evidence="20">
    <location>
        <position position="602"/>
    </location>
    <ligand>
        <name>substrate</name>
    </ligand>
</feature>
<evidence type="ECO:0000256" key="5">
    <source>
        <dbReference type="ARBA" id="ARBA00022527"/>
    </source>
</evidence>
<dbReference type="InterPro" id="IPR020826">
    <property type="entry name" value="Transketolase_BS"/>
</dbReference>
<keyword evidence="9" id="KW-0418">Kinase</keyword>
<comment type="function">
    <text evidence="18">Catalyzes the reversible transfer of a two-carbon ketol group from fructose-6-phosphate or sedoheptulose-7-phosphate to glyceraldehyde-3-phosphate to yield xylulose-5-phosphate and erythrose-4-phosphate or ribose-5-phosphate, respectively. Could act as a stress sensor involved in adaptation process.</text>
</comment>
<evidence type="ECO:0000256" key="13">
    <source>
        <dbReference type="ARBA" id="ARBA00023052"/>
    </source>
</evidence>
<dbReference type="InterPro" id="IPR005474">
    <property type="entry name" value="Transketolase_N"/>
</dbReference>
<dbReference type="InterPro" id="IPR033247">
    <property type="entry name" value="Transketolase_fam"/>
</dbReference>
<dbReference type="PROSITE" id="PS00802">
    <property type="entry name" value="TRANSKETOLASE_2"/>
    <property type="match status" value="1"/>
</dbReference>
<evidence type="ECO:0000256" key="6">
    <source>
        <dbReference type="ARBA" id="ARBA00022679"/>
    </source>
</evidence>
<reference evidence="28 29" key="1">
    <citation type="journal article" date="2021" name="Hortic Res">
        <title>The domestication of Cucurbita argyrosperma as revealed by the genome of its wild relative.</title>
        <authorList>
            <person name="Barrera-Redondo J."/>
            <person name="Sanchez-de la Vega G."/>
            <person name="Aguirre-Liguori J.A."/>
            <person name="Castellanos-Morales G."/>
            <person name="Gutierrez-Guerrero Y.T."/>
            <person name="Aguirre-Dugua X."/>
            <person name="Aguirre-Planter E."/>
            <person name="Tenaillon M.I."/>
            <person name="Lira-Saade R."/>
            <person name="Eguiarte L.E."/>
        </authorList>
    </citation>
    <scope>NUCLEOTIDE SEQUENCE [LARGE SCALE GENOMIC DNA]</scope>
    <source>
        <strain evidence="28">JBR-2021</strain>
    </source>
</reference>
<dbReference type="CDD" id="cd07033">
    <property type="entry name" value="TPP_PYR_DXS_TK_like"/>
    <property type="match status" value="1"/>
</dbReference>
<evidence type="ECO:0000256" key="3">
    <source>
        <dbReference type="ARBA" id="ARBA00007131"/>
    </source>
</evidence>
<comment type="cofactor">
    <cofactor evidence="22">
        <name>Mg(2+)</name>
        <dbReference type="ChEBI" id="CHEBI:18420"/>
    </cofactor>
    <text evidence="22">Binds 1 Mg(2+) ion per subunit. Can also utilize other divalent metal cations, such as Ca(2+), Mn(2+) and Co(2+).</text>
</comment>
<feature type="binding site" evidence="21">
    <location>
        <position position="147"/>
    </location>
    <ligand>
        <name>thiamine diphosphate</name>
        <dbReference type="ChEBI" id="CHEBI:58937"/>
    </ligand>
</feature>
<dbReference type="FunFam" id="3.40.50.970:FF:000004">
    <property type="entry name" value="Transketolase"/>
    <property type="match status" value="1"/>
</dbReference>
<feature type="binding site" evidence="22">
    <location>
        <position position="267"/>
    </location>
    <ligand>
        <name>Mg(2+)</name>
        <dbReference type="ChEBI" id="CHEBI:18420"/>
    </ligand>
</feature>
<keyword evidence="8 24" id="KW-0547">Nucleotide-binding</keyword>
<feature type="binding site" evidence="24">
    <location>
        <position position="876"/>
    </location>
    <ligand>
        <name>ATP</name>
        <dbReference type="ChEBI" id="CHEBI:30616"/>
    </ligand>
</feature>
<dbReference type="InterPro" id="IPR008271">
    <property type="entry name" value="Ser/Thr_kinase_AS"/>
</dbReference>
<keyword evidence="14" id="KW-0534">Nitrate assimilation</keyword>
<dbReference type="Pfam" id="PF00069">
    <property type="entry name" value="Pkinase"/>
    <property type="match status" value="1"/>
</dbReference>
<dbReference type="Pfam" id="PF02779">
    <property type="entry name" value="Transket_pyr"/>
    <property type="match status" value="1"/>
</dbReference>
<feature type="binding site" evidence="21">
    <location>
        <position position="238"/>
    </location>
    <ligand>
        <name>thiamine diphosphate</name>
        <dbReference type="ChEBI" id="CHEBI:58937"/>
    </ligand>
</feature>
<dbReference type="CDD" id="cd14335">
    <property type="entry name" value="UBA_SnRK1_plant"/>
    <property type="match status" value="1"/>
</dbReference>
<feature type="binding site" evidence="20">
    <location>
        <position position="555"/>
    </location>
    <ligand>
        <name>substrate</name>
    </ligand>
</feature>
<feature type="binding site" evidence="20">
    <location>
        <position position="551"/>
    </location>
    <ligand>
        <name>substrate</name>
    </ligand>
</feature>
<comment type="subunit">
    <text evidence="4">Homodimer.</text>
</comment>
<dbReference type="Pfam" id="PF22613">
    <property type="entry name" value="Transketolase_C_1"/>
    <property type="match status" value="1"/>
</dbReference>
<evidence type="ECO:0000259" key="27">
    <source>
        <dbReference type="PROSITE" id="PS50032"/>
    </source>
</evidence>
<dbReference type="GO" id="GO:0004802">
    <property type="term" value="F:transketolase activity"/>
    <property type="evidence" value="ECO:0007669"/>
    <property type="project" value="UniProtKB-EC"/>
</dbReference>
<dbReference type="GO" id="GO:0009570">
    <property type="term" value="C:chloroplast stroma"/>
    <property type="evidence" value="ECO:0007669"/>
    <property type="project" value="UniProtKB-ARBA"/>
</dbReference>
<feature type="active site" description="Proton donor" evidence="19">
    <location>
        <position position="492"/>
    </location>
</feature>
<comment type="caution">
    <text evidence="28">The sequence shown here is derived from an EMBL/GenBank/DDBJ whole genome shotgun (WGS) entry which is preliminary data.</text>
</comment>
<dbReference type="Pfam" id="PF00456">
    <property type="entry name" value="Transketolase_N"/>
    <property type="match status" value="1"/>
</dbReference>
<evidence type="ECO:0000256" key="20">
    <source>
        <dbReference type="PIRSR" id="PIRSR605478-2"/>
    </source>
</evidence>
<dbReference type="InterPro" id="IPR017441">
    <property type="entry name" value="Protein_kinase_ATP_BS"/>
</dbReference>
<evidence type="ECO:0000256" key="11">
    <source>
        <dbReference type="ARBA" id="ARBA00022842"/>
    </source>
</evidence>
<keyword evidence="13 21" id="KW-0786">Thiamine pyrophosphate</keyword>
<proteinExistence type="inferred from homology"/>
<feature type="binding site" evidence="22">
    <location>
        <position position="237"/>
    </location>
    <ligand>
        <name>Mg(2+)</name>
        <dbReference type="ChEBI" id="CHEBI:18420"/>
    </ligand>
</feature>
<dbReference type="InterPro" id="IPR005478">
    <property type="entry name" value="Transketolase_bac-like"/>
</dbReference>
<comment type="similarity">
    <text evidence="3">Belongs to the transketolase family.</text>
</comment>
<evidence type="ECO:0000256" key="23">
    <source>
        <dbReference type="PIRSR" id="PIRSR605478-5"/>
    </source>
</evidence>
<accession>A0AAV6M3F8</accession>
<dbReference type="InterPro" id="IPR005475">
    <property type="entry name" value="Transketolase-like_Pyr-bd"/>
</dbReference>
<keyword evidence="29" id="KW-1185">Reference proteome</keyword>
<dbReference type="GO" id="GO:0005634">
    <property type="term" value="C:nucleus"/>
    <property type="evidence" value="ECO:0007669"/>
    <property type="project" value="UniProtKB-ARBA"/>
</dbReference>
<dbReference type="FunFam" id="1.10.510.10:FF:000204">
    <property type="entry name" value="Non-specific serine/threonine protein kinase"/>
    <property type="match status" value="1"/>
</dbReference>
<evidence type="ECO:0000259" key="25">
    <source>
        <dbReference type="PROSITE" id="PS50011"/>
    </source>
</evidence>
<evidence type="ECO:0000256" key="7">
    <source>
        <dbReference type="ARBA" id="ARBA00022723"/>
    </source>
</evidence>
<evidence type="ECO:0000256" key="9">
    <source>
        <dbReference type="ARBA" id="ARBA00022777"/>
    </source>
</evidence>
<dbReference type="PANTHER" id="PTHR43522">
    <property type="entry name" value="TRANSKETOLASE"/>
    <property type="match status" value="1"/>
</dbReference>
<feature type="domain" description="UBA" evidence="26">
    <location>
        <begin position="1120"/>
        <end position="1160"/>
    </location>
</feature>
<evidence type="ECO:0000256" key="17">
    <source>
        <dbReference type="ARBA" id="ARBA00049473"/>
    </source>
</evidence>
<dbReference type="GO" id="GO:0006098">
    <property type="term" value="P:pentose-phosphate shunt"/>
    <property type="evidence" value="ECO:0007669"/>
    <property type="project" value="TreeGrafter"/>
</dbReference>
<evidence type="ECO:0000256" key="12">
    <source>
        <dbReference type="ARBA" id="ARBA00022843"/>
    </source>
</evidence>
<evidence type="ECO:0000256" key="24">
    <source>
        <dbReference type="PROSITE-ProRule" id="PRU10141"/>
    </source>
</evidence>
<dbReference type="SMART" id="SM00165">
    <property type="entry name" value="UBA"/>
    <property type="match status" value="1"/>
</dbReference>
<dbReference type="SMART" id="SM00861">
    <property type="entry name" value="Transket_pyr"/>
    <property type="match status" value="1"/>
</dbReference>
<evidence type="ECO:0000259" key="26">
    <source>
        <dbReference type="PROSITE" id="PS50030"/>
    </source>
</evidence>
<dbReference type="PROSITE" id="PS50032">
    <property type="entry name" value="KA1"/>
    <property type="match status" value="1"/>
</dbReference>
<dbReference type="Pfam" id="PF02149">
    <property type="entry name" value="KA1"/>
    <property type="match status" value="1"/>
</dbReference>
<dbReference type="InterPro" id="IPR000719">
    <property type="entry name" value="Prot_kinase_dom"/>
</dbReference>
<feature type="site" description="Important for catalytic activity" evidence="23">
    <location>
        <position position="344"/>
    </location>
</feature>
<keyword evidence="6" id="KW-0808">Transferase</keyword>
<dbReference type="GO" id="GO:0005829">
    <property type="term" value="C:cytosol"/>
    <property type="evidence" value="ECO:0007669"/>
    <property type="project" value="TreeGrafter"/>
</dbReference>
<evidence type="ECO:0000256" key="8">
    <source>
        <dbReference type="ARBA" id="ARBA00022741"/>
    </source>
</evidence>
<dbReference type="GO" id="GO:0009743">
    <property type="term" value="P:response to carbohydrate"/>
    <property type="evidence" value="ECO:0007669"/>
    <property type="project" value="UniProtKB-ARBA"/>
</dbReference>
<dbReference type="EMBL" id="JAGKQH010000017">
    <property type="protein sequence ID" value="KAG6574798.1"/>
    <property type="molecule type" value="Genomic_DNA"/>
</dbReference>
<comment type="similarity">
    <text evidence="2">Belongs to the protein kinase superfamily. CAMK Ser/Thr protein kinase family. SNF1 subfamily.</text>
</comment>
<dbReference type="GO" id="GO:0046872">
    <property type="term" value="F:metal ion binding"/>
    <property type="evidence" value="ECO:0007669"/>
    <property type="project" value="UniProtKB-KW"/>
</dbReference>
<dbReference type="CDD" id="cd02012">
    <property type="entry name" value="TPP_TK"/>
    <property type="match status" value="1"/>
</dbReference>
<feature type="binding site" evidence="22">
    <location>
        <position position="269"/>
    </location>
    <ligand>
        <name>Mg(2+)</name>
        <dbReference type="ChEBI" id="CHEBI:18420"/>
    </ligand>
</feature>
<keyword evidence="5" id="KW-0723">Serine/threonine-protein kinase</keyword>
<evidence type="ECO:0000256" key="4">
    <source>
        <dbReference type="ARBA" id="ARBA00011738"/>
    </source>
</evidence>
<dbReference type="FunFam" id="3.30.200.20:FF:000236">
    <property type="entry name" value="Non-specific serine/threonine protein kinase"/>
    <property type="match status" value="1"/>
</dbReference>
<dbReference type="GO" id="GO:0042128">
    <property type="term" value="P:nitrate assimilation"/>
    <property type="evidence" value="ECO:0007669"/>
    <property type="project" value="UniProtKB-KW"/>
</dbReference>
<evidence type="ECO:0000256" key="16">
    <source>
        <dbReference type="ARBA" id="ARBA00048679"/>
    </source>
</evidence>
<comment type="catalytic activity">
    <reaction evidence="15">
        <text>L-threonyl-[protein] + ATP = O-phospho-L-threonyl-[protein] + ADP + H(+)</text>
        <dbReference type="Rhea" id="RHEA:46608"/>
        <dbReference type="Rhea" id="RHEA-COMP:11060"/>
        <dbReference type="Rhea" id="RHEA-COMP:11605"/>
        <dbReference type="ChEBI" id="CHEBI:15378"/>
        <dbReference type="ChEBI" id="CHEBI:30013"/>
        <dbReference type="ChEBI" id="CHEBI:30616"/>
        <dbReference type="ChEBI" id="CHEBI:61977"/>
        <dbReference type="ChEBI" id="CHEBI:456216"/>
        <dbReference type="EC" id="2.7.11.1"/>
    </reaction>
</comment>
<feature type="binding site" evidence="20">
    <location>
        <position position="107"/>
    </location>
    <ligand>
        <name>substrate</name>
    </ligand>
</feature>
<dbReference type="PROSITE" id="PS00108">
    <property type="entry name" value="PROTEIN_KINASE_ST"/>
    <property type="match status" value="1"/>
</dbReference>
<comment type="cofactor">
    <cofactor evidence="1">
        <name>Co(2+)</name>
        <dbReference type="ChEBI" id="CHEBI:48828"/>
    </cofactor>
</comment>
<dbReference type="Proteomes" id="UP000685013">
    <property type="component" value="Chromosome 17"/>
</dbReference>
<comment type="cofactor">
    <cofactor evidence="21">
        <name>thiamine diphosphate</name>
        <dbReference type="ChEBI" id="CHEBI:58937"/>
    </cofactor>
    <text evidence="21">Binds 1 thiamine pyrophosphate per subunit. During the reaction, the substrate forms a covalent intermediate with the cofactor.</text>
</comment>
<dbReference type="FunFam" id="3.30.310.80:FF:000006">
    <property type="entry name" value="Non-specific serine/threonine protein kinase"/>
    <property type="match status" value="1"/>
</dbReference>
<evidence type="ECO:0000256" key="18">
    <source>
        <dbReference type="ARBA" id="ARBA00053426"/>
    </source>
</evidence>
<feature type="domain" description="Protein kinase" evidence="25">
    <location>
        <begin position="847"/>
        <end position="1099"/>
    </location>
</feature>
<dbReference type="InterPro" id="IPR055152">
    <property type="entry name" value="Transketolase-like_C_2"/>
</dbReference>
<keyword evidence="12" id="KW-0832">Ubl conjugation</keyword>
<sequence length="1343" mass="148738">MASTSSAALSQALLPRATSHHDSNPSADRVSLSSRSLPSFSGLKSTSSAAIAASSRRIRPCRSLRGVVRASVAETVNKTTETSLIEKSVNTIRFLSIDAVEKANSGHPGLPMGCAPMGHVLYDEVMKYNPKNPYWFNRDRFVLSAGHGCMLHYALLHLAGYDSVKEEDLKSFRQWGSRTPGHPENFETPGIEVTTGPLGQGVANAVGLALAEKHLAARFNKPDNEIVDHYTYVVLGDGCQMEGIANEACSLAGHWGLGKLIAFYDDNHISIDGDTEIAFTESVDKRFEGLGWHVIWVKNGNNGYDEIRAAIREAKAVKDKPTLIKVTTTIGYGSPNKANSYSVHGSALGAKEVDATRQNLQWPYEPFHVPEDVKKHWSRHIPQGAALEAEWNTKFAEYEKNYPEEAAELKSIINGELAAGWEKALPTYTPESPADATRNLSQQNLNALAKVLPGFLGGSADLASSNMTLLKSFGNFQKDTPEERNLRFGVREHGMGAICNGIALHSPGLIPYCATFFVFTDYMRAAIRISALSQAGVIYVMTHDSIGLGEDGPTHQPIEHLASFRAMPNILMLRPADGNETAGAYKVAVLNRKRPSILALSRQKLPNLPGTSIEGVEKGGYIVSDNSSGNKPDVILIGTGSELEIAAKAAEELRKEGKAVRLVSFVSWELFDEQSDAYKESVLPAAVSARVSIEAGTTFGWEKIVGSKGKAIGIDRFGASAPAGKIYKEFGGNFCRDHFQEVCSNDMVSYAAIKESPVVALSRIGPNIHRHAPLRSPFARSQHSTLSDLHFPSPSLQVPICWFVIHFVSISVRCPSLNLAGVFLEICQMDGPTGRGGSGMDMNLPNYKLGKTLGIGSFGKVKIAEHALTGHKVAIKILNRRKIKNLDMEEKVRREIKILRLFMHPHIIRLYEVIETPADIYVVMEYVKSGELFDYIVEKGRLQEDEARNFFQQIISGVEYCHRNMVVHRDLKPENLLLDSKYNVKIADFGLSNIMRDGHFLKTSCGSPNYAAPEVISGKLYAGPEVDVWSCGVILYALLCGTLPFDDENIPNLFKKIKGGIYTLPSHLSSGARELIPSMLVVDPMKRITIPEIRQHPWFQAHLPRYLAVPPPDTIQQAKKIDEDILQEVVKMGFDRNQLVESLRNRIQNEATVAYYLLLDNRFRVSSGYLGAEFQETMETRFNSMHPGDPTSPAVGHRLPGYMDYQGMGLRSQFPVERKWALGLQSRAHPREIMTEVLKALRELNVAWKKIGHYNMKCRWLPGIPGHHEGMINSPVHSNHYFGDESTIIENDGVVKSPNVIKFEVQLYKTREEKYLLDLQRVQGPQFLFLDLCAAFLAQLRVL</sequence>
<gene>
    <name evidence="28" type="primary">TKL-2</name>
    <name evidence="28" type="ORF">SDJN03_25437</name>
</gene>
<feature type="binding site" evidence="20">
    <location>
        <position position="465"/>
    </location>
    <ligand>
        <name>substrate</name>
    </ligand>
</feature>
<dbReference type="SMART" id="SM00220">
    <property type="entry name" value="S_TKc"/>
    <property type="match status" value="1"/>
</dbReference>
<evidence type="ECO:0000256" key="21">
    <source>
        <dbReference type="PIRSR" id="PIRSR605478-3"/>
    </source>
</evidence>
<dbReference type="NCBIfam" id="TIGR00232">
    <property type="entry name" value="tktlase_bact"/>
    <property type="match status" value="1"/>
</dbReference>
<feature type="domain" description="KA1" evidence="27">
    <location>
        <begin position="1294"/>
        <end position="1342"/>
    </location>
</feature>
<feature type="site" description="Important for catalytic activity" evidence="23">
    <location>
        <position position="107"/>
    </location>
</feature>
<dbReference type="GO" id="GO:0004674">
    <property type="term" value="F:protein serine/threonine kinase activity"/>
    <property type="evidence" value="ECO:0007669"/>
    <property type="project" value="UniProtKB-KW"/>
</dbReference>
<evidence type="ECO:0000256" key="22">
    <source>
        <dbReference type="PIRSR" id="PIRSR605478-4"/>
    </source>
</evidence>
<comment type="catalytic activity">
    <reaction evidence="16">
        <text>L-seryl-[protein] + ATP = O-phospho-L-seryl-[protein] + ADP + H(+)</text>
        <dbReference type="Rhea" id="RHEA:17989"/>
        <dbReference type="Rhea" id="RHEA-COMP:9863"/>
        <dbReference type="Rhea" id="RHEA-COMP:11604"/>
        <dbReference type="ChEBI" id="CHEBI:15378"/>
        <dbReference type="ChEBI" id="CHEBI:29999"/>
        <dbReference type="ChEBI" id="CHEBI:30616"/>
        <dbReference type="ChEBI" id="CHEBI:83421"/>
        <dbReference type="ChEBI" id="CHEBI:456216"/>
        <dbReference type="EC" id="2.7.11.1"/>
    </reaction>
</comment>
<dbReference type="InterPro" id="IPR001772">
    <property type="entry name" value="KA1_dom"/>
</dbReference>
<evidence type="ECO:0000256" key="2">
    <source>
        <dbReference type="ARBA" id="ARBA00006234"/>
    </source>
</evidence>
<feature type="binding site" evidence="20">
    <location>
        <position position="344"/>
    </location>
    <ligand>
        <name>substrate</name>
    </ligand>
</feature>
<evidence type="ECO:0000313" key="29">
    <source>
        <dbReference type="Proteomes" id="UP000685013"/>
    </source>
</evidence>
<keyword evidence="7 22" id="KW-0479">Metal-binding</keyword>
<dbReference type="PROSITE" id="PS00107">
    <property type="entry name" value="PROTEIN_KINASE_ATP"/>
    <property type="match status" value="1"/>
</dbReference>
<keyword evidence="10 24" id="KW-0067">ATP-binding</keyword>
<evidence type="ECO:0000313" key="28">
    <source>
        <dbReference type="EMBL" id="KAG6574798.1"/>
    </source>
</evidence>
<dbReference type="PROSITE" id="PS50011">
    <property type="entry name" value="PROTEIN_KINASE_DOM"/>
    <property type="match status" value="1"/>
</dbReference>
<dbReference type="Pfam" id="PF00627">
    <property type="entry name" value="UBA"/>
    <property type="match status" value="1"/>
</dbReference>
<protein>
    <submittedName>
        <fullName evidence="28">Transketolase-2, chloroplastic</fullName>
    </submittedName>
</protein>
<feature type="binding site" evidence="21">
    <location>
        <position position="267"/>
    </location>
    <ligand>
        <name>thiamine diphosphate</name>
        <dbReference type="ChEBI" id="CHEBI:58937"/>
    </ligand>
</feature>
<feature type="binding site" evidence="21">
    <location>
        <position position="344"/>
    </location>
    <ligand>
        <name>thiamine diphosphate</name>
        <dbReference type="ChEBI" id="CHEBI:58937"/>
    </ligand>
</feature>
<dbReference type="PROSITE" id="PS50030">
    <property type="entry name" value="UBA"/>
    <property type="match status" value="1"/>
</dbReference>
<evidence type="ECO:0000256" key="15">
    <source>
        <dbReference type="ARBA" id="ARBA00047899"/>
    </source>
</evidence>
<organism evidence="28 29">
    <name type="scientific">Cucurbita argyrosperma subsp. sororia</name>
    <dbReference type="NCBI Taxonomy" id="37648"/>
    <lineage>
        <taxon>Eukaryota</taxon>
        <taxon>Viridiplantae</taxon>
        <taxon>Streptophyta</taxon>
        <taxon>Embryophyta</taxon>
        <taxon>Tracheophyta</taxon>
        <taxon>Spermatophyta</taxon>
        <taxon>Magnoliopsida</taxon>
        <taxon>eudicotyledons</taxon>
        <taxon>Gunneridae</taxon>
        <taxon>Pentapetalae</taxon>
        <taxon>rosids</taxon>
        <taxon>fabids</taxon>
        <taxon>Cucurbitales</taxon>
        <taxon>Cucurbitaceae</taxon>
        <taxon>Cucurbiteae</taxon>
        <taxon>Cucurbita</taxon>
    </lineage>
</organism>
<dbReference type="PROSITE" id="PS00801">
    <property type="entry name" value="TRANSKETOLASE_1"/>
    <property type="match status" value="1"/>
</dbReference>
<feature type="binding site" evidence="21">
    <location>
        <begin position="196"/>
        <end position="198"/>
    </location>
    <ligand>
        <name>thiamine diphosphate</name>
        <dbReference type="ChEBI" id="CHEBI:58937"/>
    </ligand>
</feature>
<feature type="binding site" evidence="20">
    <location>
        <position position="438"/>
    </location>
    <ligand>
        <name>substrate</name>
    </ligand>
</feature>
<evidence type="ECO:0000256" key="10">
    <source>
        <dbReference type="ARBA" id="ARBA00022840"/>
    </source>
</evidence>
<dbReference type="InterPro" id="IPR049557">
    <property type="entry name" value="Transketolase_CS"/>
</dbReference>
<keyword evidence="11 22" id="KW-0460">Magnesium</keyword>
<dbReference type="FunFam" id="3.40.50.920:FF:000003">
    <property type="entry name" value="Transketolase"/>
    <property type="match status" value="1"/>
</dbReference>
<evidence type="ECO:0000256" key="1">
    <source>
        <dbReference type="ARBA" id="ARBA00001941"/>
    </source>
</evidence>
<feature type="non-terminal residue" evidence="28">
    <location>
        <position position="1"/>
    </location>
</feature>
<feature type="binding site" evidence="20">
    <location>
        <position position="543"/>
    </location>
    <ligand>
        <name>substrate</name>
    </ligand>
</feature>
<dbReference type="CDD" id="cd14079">
    <property type="entry name" value="STKc_AMPK_alpha"/>
    <property type="match status" value="1"/>
</dbReference>
<evidence type="ECO:0000256" key="14">
    <source>
        <dbReference type="ARBA" id="ARBA00023063"/>
    </source>
</evidence>
<dbReference type="GO" id="GO:0019900">
    <property type="term" value="F:kinase binding"/>
    <property type="evidence" value="ECO:0007669"/>
    <property type="project" value="UniProtKB-ARBA"/>
</dbReference>
<dbReference type="FunFam" id="3.40.50.970:FF:000003">
    <property type="entry name" value="Transketolase"/>
    <property type="match status" value="1"/>
</dbReference>
<dbReference type="GO" id="GO:0005524">
    <property type="term" value="F:ATP binding"/>
    <property type="evidence" value="ECO:0007669"/>
    <property type="project" value="UniProtKB-UniRule"/>
</dbReference>
<evidence type="ECO:0000256" key="19">
    <source>
        <dbReference type="PIRSR" id="PIRSR605478-1"/>
    </source>
</evidence>
<dbReference type="PANTHER" id="PTHR43522:SF2">
    <property type="entry name" value="TRANSKETOLASE 1-RELATED"/>
    <property type="match status" value="1"/>
</dbReference>